<dbReference type="InterPro" id="IPR000772">
    <property type="entry name" value="Ricin_B_lectin"/>
</dbReference>
<dbReference type="PROSITE" id="PS50231">
    <property type="entry name" value="RICIN_B_LECTIN"/>
    <property type="match status" value="1"/>
</dbReference>
<organism evidence="8 9">
    <name type="scientific">Streptomyces gibsoniae</name>
    <dbReference type="NCBI Taxonomy" id="3075529"/>
    <lineage>
        <taxon>Bacteria</taxon>
        <taxon>Bacillati</taxon>
        <taxon>Actinomycetota</taxon>
        <taxon>Actinomycetes</taxon>
        <taxon>Kitasatosporales</taxon>
        <taxon>Streptomycetaceae</taxon>
        <taxon>Streptomyces</taxon>
    </lineage>
</organism>
<dbReference type="EMBL" id="JAVREY010000032">
    <property type="protein sequence ID" value="MDT0466091.1"/>
    <property type="molecule type" value="Genomic_DNA"/>
</dbReference>
<dbReference type="PANTHER" id="PTHR11452">
    <property type="entry name" value="ALPHA-GALACTOSIDASE/ALPHA-N-ACETYLGALACTOSAMINIDASE"/>
    <property type="match status" value="1"/>
</dbReference>
<keyword evidence="3 5" id="KW-0378">Hydrolase</keyword>
<dbReference type="EC" id="3.2.1.22" evidence="5"/>
<keyword evidence="4 5" id="KW-0326">Glycosidase</keyword>
<evidence type="ECO:0000256" key="6">
    <source>
        <dbReference type="SAM" id="SignalP"/>
    </source>
</evidence>
<dbReference type="InterPro" id="IPR013785">
    <property type="entry name" value="Aldolase_TIM"/>
</dbReference>
<name>A0ABU2TYS3_9ACTN</name>
<dbReference type="Pfam" id="PF16499">
    <property type="entry name" value="Melibiase_2"/>
    <property type="match status" value="1"/>
</dbReference>
<feature type="signal peptide" evidence="6">
    <location>
        <begin position="1"/>
        <end position="44"/>
    </location>
</feature>
<dbReference type="InterPro" id="IPR055240">
    <property type="entry name" value="CBM13-like"/>
</dbReference>
<dbReference type="Gene3D" id="3.20.20.70">
    <property type="entry name" value="Aldolase class I"/>
    <property type="match status" value="1"/>
</dbReference>
<dbReference type="InterPro" id="IPR041233">
    <property type="entry name" value="Melibiase_C"/>
</dbReference>
<feature type="domain" description="Ricin B lectin" evidence="7">
    <location>
        <begin position="532"/>
        <end position="659"/>
    </location>
</feature>
<comment type="caution">
    <text evidence="8">The sequence shown here is derived from an EMBL/GenBank/DDBJ whole genome shotgun (WGS) entry which is preliminary data.</text>
</comment>
<evidence type="ECO:0000313" key="9">
    <source>
        <dbReference type="Proteomes" id="UP001183809"/>
    </source>
</evidence>
<dbReference type="PRINTS" id="PR00740">
    <property type="entry name" value="GLHYDRLASE27"/>
</dbReference>
<dbReference type="Pfam" id="PF00652">
    <property type="entry name" value="Ricin_B_lectin"/>
    <property type="match status" value="1"/>
</dbReference>
<dbReference type="InterPro" id="IPR013780">
    <property type="entry name" value="Glyco_hydro_b"/>
</dbReference>
<keyword evidence="9" id="KW-1185">Reference proteome</keyword>
<dbReference type="Gene3D" id="2.80.10.50">
    <property type="match status" value="1"/>
</dbReference>
<dbReference type="PANTHER" id="PTHR11452:SF75">
    <property type="entry name" value="ALPHA-GALACTOSIDASE MEL1"/>
    <property type="match status" value="1"/>
</dbReference>
<evidence type="ECO:0000313" key="8">
    <source>
        <dbReference type="EMBL" id="MDT0466091.1"/>
    </source>
</evidence>
<proteinExistence type="inferred from homology"/>
<sequence length="659" mass="69360">MFPPHPPRRRDLLRRCGATAVRALALALTATAALLFTQPGPARAATTATTISQASVPTAPTGWASWNSFASKIDYSVIKQQVDAFVAAGLSEAGYRYVDIDEGWWQGTRDSHGDITVDTGEWPGGMSAIAEYIHSKGLKAGIYTDAGKNGCGYYYPTGRPAAANTGSEGHYDQDMLQFSRWGFDFVKVDWCGGDAEGLDAATTYRSISSAVSTAAATTGRPLTLSICNWGHQNPWNWAPGLAPMWRTSTDIVYYGSTPSQTNMLSNFDQALHPAAQHTGFYNDPDMLMAGMPGLTAAQNRTHMALWAISGAPLLAGNDLTAMTAAVLKNCDVVAVDQDPRGLQGVKVAEDTTGLQVYGKVLAGTGNRAVVLLNRTSSAQNITVRWSDLGLTGTSATVRDLWAQKDLGSYATSYTTGVPAGGSVMLKVSGTEAGGTDYSAASTGQYTDVSAASTGLNVVDIAYTNTDSTARTATLQVDGQTPTTVSFPPTGSGRRTVSVLVGLSKGSGNTLTLSGSSPPALGTIAVSPIPDTNGSLLAGRQSGRCADVHDNTITNGTQAELWDCNGGQNQSWTYTSRKELVVYGTKCLDAYNLGTTNGTKVVIWDCNGQDNQKWTVDSDSTITNVHAGLCLDAYNAATSDGTNLVLWSCNGGDNQKWTVS</sequence>
<dbReference type="InterPro" id="IPR017853">
    <property type="entry name" value="GH"/>
</dbReference>
<reference evidence="9" key="1">
    <citation type="submission" date="2023-07" db="EMBL/GenBank/DDBJ databases">
        <title>30 novel species of actinomycetes from the DSMZ collection.</title>
        <authorList>
            <person name="Nouioui I."/>
        </authorList>
    </citation>
    <scope>NUCLEOTIDE SEQUENCE [LARGE SCALE GENOMIC DNA]</scope>
    <source>
        <strain evidence="9">DSM 41699</strain>
    </source>
</reference>
<comment type="similarity">
    <text evidence="1 5">Belongs to the glycosyl hydrolase 27 family.</text>
</comment>
<dbReference type="InterPro" id="IPR006311">
    <property type="entry name" value="TAT_signal"/>
</dbReference>
<comment type="catalytic activity">
    <reaction evidence="5">
        <text>Hydrolysis of terminal, non-reducing alpha-D-galactose residues in alpha-D-galactosides, including galactose oligosaccharides, galactomannans and galactolipids.</text>
        <dbReference type="EC" id="3.2.1.22"/>
    </reaction>
</comment>
<dbReference type="InterPro" id="IPR002241">
    <property type="entry name" value="Glyco_hydro_27"/>
</dbReference>
<evidence type="ECO:0000256" key="3">
    <source>
        <dbReference type="ARBA" id="ARBA00022801"/>
    </source>
</evidence>
<evidence type="ECO:0000256" key="4">
    <source>
        <dbReference type="ARBA" id="ARBA00023295"/>
    </source>
</evidence>
<evidence type="ECO:0000256" key="2">
    <source>
        <dbReference type="ARBA" id="ARBA00022729"/>
    </source>
</evidence>
<dbReference type="SUPFAM" id="SSF51011">
    <property type="entry name" value="Glycosyl hydrolase domain"/>
    <property type="match status" value="1"/>
</dbReference>
<keyword evidence="5" id="KW-1015">Disulfide bond</keyword>
<dbReference type="SUPFAM" id="SSF51445">
    <property type="entry name" value="(Trans)glycosidases"/>
    <property type="match status" value="1"/>
</dbReference>
<dbReference type="RefSeq" id="WP_311697557.1">
    <property type="nucleotide sequence ID" value="NZ_JAVREY010000032.1"/>
</dbReference>
<keyword evidence="2 6" id="KW-0732">Signal</keyword>
<dbReference type="CDD" id="cd23418">
    <property type="entry name" value="beta-trefoil_Ricin_XLN-like"/>
    <property type="match status" value="1"/>
</dbReference>
<dbReference type="CDD" id="cd04081">
    <property type="entry name" value="CBM35_galactosidase-like"/>
    <property type="match status" value="1"/>
</dbReference>
<dbReference type="Pfam" id="PF17801">
    <property type="entry name" value="Melibiase_C"/>
    <property type="match status" value="1"/>
</dbReference>
<dbReference type="InterPro" id="IPR035992">
    <property type="entry name" value="Ricin_B-like_lectins"/>
</dbReference>
<feature type="chain" id="PRO_5046078897" description="Alpha-galactosidase" evidence="6">
    <location>
        <begin position="45"/>
        <end position="659"/>
    </location>
</feature>
<protein>
    <recommendedName>
        <fullName evidence="5">Alpha-galactosidase</fullName>
        <ecNumber evidence="5">3.2.1.22</ecNumber>
    </recommendedName>
    <alternativeName>
        <fullName evidence="5">Melibiase</fullName>
    </alternativeName>
</protein>
<dbReference type="Gene3D" id="2.60.120.260">
    <property type="entry name" value="Galactose-binding domain-like"/>
    <property type="match status" value="1"/>
</dbReference>
<evidence type="ECO:0000256" key="5">
    <source>
        <dbReference type="RuleBase" id="RU361168"/>
    </source>
</evidence>
<dbReference type="CDD" id="cd14792">
    <property type="entry name" value="GH27"/>
    <property type="match status" value="1"/>
</dbReference>
<accession>A0ABU2TYS3</accession>
<gene>
    <name evidence="8" type="ORF">RM764_24300</name>
</gene>
<dbReference type="SUPFAM" id="SSF50370">
    <property type="entry name" value="Ricin B-like lectins"/>
    <property type="match status" value="1"/>
</dbReference>
<dbReference type="Gene3D" id="2.60.40.1180">
    <property type="entry name" value="Golgi alpha-mannosidase II"/>
    <property type="match status" value="1"/>
</dbReference>
<dbReference type="PROSITE" id="PS51318">
    <property type="entry name" value="TAT"/>
    <property type="match status" value="1"/>
</dbReference>
<evidence type="ECO:0000256" key="1">
    <source>
        <dbReference type="ARBA" id="ARBA00009743"/>
    </source>
</evidence>
<evidence type="ECO:0000259" key="7">
    <source>
        <dbReference type="SMART" id="SM00458"/>
    </source>
</evidence>
<dbReference type="SMART" id="SM00458">
    <property type="entry name" value="RICIN"/>
    <property type="match status" value="1"/>
</dbReference>
<dbReference type="Pfam" id="PF22704">
    <property type="entry name" value="CBM13-like"/>
    <property type="match status" value="1"/>
</dbReference>
<dbReference type="Proteomes" id="UP001183809">
    <property type="component" value="Unassembled WGS sequence"/>
</dbReference>